<feature type="compositionally biased region" description="Gly residues" evidence="1">
    <location>
        <begin position="849"/>
        <end position="860"/>
    </location>
</feature>
<feature type="region of interest" description="Disordered" evidence="1">
    <location>
        <begin position="15"/>
        <end position="43"/>
    </location>
</feature>
<feature type="compositionally biased region" description="Gly residues" evidence="1">
    <location>
        <begin position="142"/>
        <end position="154"/>
    </location>
</feature>
<feature type="region of interest" description="Disordered" evidence="1">
    <location>
        <begin position="121"/>
        <end position="177"/>
    </location>
</feature>
<evidence type="ECO:0000313" key="2">
    <source>
        <dbReference type="EMBL" id="GLC49034.1"/>
    </source>
</evidence>
<feature type="compositionally biased region" description="Gly residues" evidence="1">
    <location>
        <begin position="162"/>
        <end position="176"/>
    </location>
</feature>
<feature type="compositionally biased region" description="Polar residues" evidence="1">
    <location>
        <begin position="404"/>
        <end position="413"/>
    </location>
</feature>
<evidence type="ECO:0000256" key="1">
    <source>
        <dbReference type="SAM" id="MobiDB-lite"/>
    </source>
</evidence>
<feature type="compositionally biased region" description="Low complexity" evidence="1">
    <location>
        <begin position="296"/>
        <end position="307"/>
    </location>
</feature>
<proteinExistence type="predicted"/>
<reference evidence="2 3" key="1">
    <citation type="journal article" date="2023" name="Commun. Biol.">
        <title>Reorganization of the ancestral sex-determining regions during the evolution of trioecy in Pleodorina starrii.</title>
        <authorList>
            <person name="Takahashi K."/>
            <person name="Suzuki S."/>
            <person name="Kawai-Toyooka H."/>
            <person name="Yamamoto K."/>
            <person name="Hamaji T."/>
            <person name="Ootsuki R."/>
            <person name="Yamaguchi H."/>
            <person name="Kawachi M."/>
            <person name="Higashiyama T."/>
            <person name="Nozaki H."/>
        </authorList>
    </citation>
    <scope>NUCLEOTIDE SEQUENCE [LARGE SCALE GENOMIC DNA]</scope>
    <source>
        <strain evidence="2 3">NIES-4479</strain>
    </source>
</reference>
<feature type="region of interest" description="Disordered" evidence="1">
    <location>
        <begin position="266"/>
        <end position="314"/>
    </location>
</feature>
<feature type="compositionally biased region" description="Low complexity" evidence="1">
    <location>
        <begin position="770"/>
        <end position="781"/>
    </location>
</feature>
<dbReference type="AlphaFoldDB" id="A0A9W6EY26"/>
<accession>A0A9W6EY26</accession>
<feature type="compositionally biased region" description="Gly residues" evidence="1">
    <location>
        <begin position="19"/>
        <end position="28"/>
    </location>
</feature>
<feature type="compositionally biased region" description="Low complexity" evidence="1">
    <location>
        <begin position="610"/>
        <end position="622"/>
    </location>
</feature>
<feature type="compositionally biased region" description="Polar residues" evidence="1">
    <location>
        <begin position="128"/>
        <end position="138"/>
    </location>
</feature>
<feature type="region of interest" description="Disordered" evidence="1">
    <location>
        <begin position="497"/>
        <end position="566"/>
    </location>
</feature>
<comment type="caution">
    <text evidence="2">The sequence shown here is derived from an EMBL/GenBank/DDBJ whole genome shotgun (WGS) entry which is preliminary data.</text>
</comment>
<keyword evidence="3" id="KW-1185">Reference proteome</keyword>
<feature type="compositionally biased region" description="Low complexity" evidence="1">
    <location>
        <begin position="497"/>
        <end position="512"/>
    </location>
</feature>
<feature type="region of interest" description="Disordered" evidence="1">
    <location>
        <begin position="365"/>
        <end position="456"/>
    </location>
</feature>
<gene>
    <name evidence="2" type="primary">PLEST006695</name>
    <name evidence="2" type="ORF">PLESTB_000175300</name>
</gene>
<feature type="compositionally biased region" description="Gly residues" evidence="1">
    <location>
        <begin position="799"/>
        <end position="810"/>
    </location>
</feature>
<feature type="region of interest" description="Disordered" evidence="1">
    <location>
        <begin position="603"/>
        <end position="629"/>
    </location>
</feature>
<dbReference type="Proteomes" id="UP001165080">
    <property type="component" value="Unassembled WGS sequence"/>
</dbReference>
<feature type="compositionally biased region" description="Gly residues" evidence="1">
    <location>
        <begin position="375"/>
        <end position="396"/>
    </location>
</feature>
<evidence type="ECO:0000313" key="3">
    <source>
        <dbReference type="Proteomes" id="UP001165080"/>
    </source>
</evidence>
<dbReference type="EMBL" id="BRXU01000002">
    <property type="protein sequence ID" value="GLC49034.1"/>
    <property type="molecule type" value="Genomic_DNA"/>
</dbReference>
<feature type="compositionally biased region" description="Pro residues" evidence="1">
    <location>
        <begin position="525"/>
        <end position="534"/>
    </location>
</feature>
<feature type="compositionally biased region" description="Pro residues" evidence="1">
    <location>
        <begin position="431"/>
        <end position="446"/>
    </location>
</feature>
<name>A0A9W6EY26_9CHLO</name>
<feature type="compositionally biased region" description="Low complexity" evidence="1">
    <location>
        <begin position="29"/>
        <end position="43"/>
    </location>
</feature>
<protein>
    <submittedName>
        <fullName evidence="2">Uncharacterized protein</fullName>
    </submittedName>
</protein>
<sequence>MSCVAVAALTAAEQHTAPDGGGHNGGGAAAAAATAGSPPNGGRRAAAVAAVEEVEELLPLLLLLLPVPQLPQSLRPRLPAVVAASVPPRDTSRVLAPALTFAQQPDTSTPAISTVNEGAVPGGPSAAAQRNSRCCSTNDGPGDVGSGFGSGGADATGSDGSAAGGGGGDGDGGAGGAAAAATWSNVELRGALSRLLPQTEPWTLTHAVAEDAAPTAVDAEAALGHLNFRQEFLEAILALTSNSERNSLASPSAAATAATEISAAAVMGGTPGPRPAGQHDDGRARRTAAGDGDGAGADTAATAAAAAPGGGLRRDGAAARALRSTALAAMPMDYVIGMAEMYGLSYKDMTTSSSTTMDWDSLMERVTKQPPPSGSGAGGSATAADGGGSITAGGGREAAAPEPTSSAVPNSPGASGEAVRAGSTPSVAAAAPPPSLLLPSPPPSPPSALVQSAPLPLPQPLPQAAAAAGLPTAVPGNQFGTEPYAAATAAAAAPPASAAAAATDPPTWKPTTVPGAGAPTGRPTQPVPLPPPPSLEALPALGSYLETPRGWSPGQSGPGAGTAGSQAVALGGGGSGGAAAAAQPSAVVLRLASRAAAPYLPGGMQGSETNAAGSSSSSNSSGKSVERGVNSDCRHLGGCPAEGIVLPAHHLDEFLYDADYVVPDEQLLDNVLFDPLYRAGMAPLECGGPGPGPLPGLCLAPHAPLLTQLLQPLYDDDYANDFGTAVQGTPEAVYGPAGQLDALRAAVILGGHYSPDPWVATPPRSAMGMAAAAPGKRTGAASGLGSGADGGKTSAAATGRGGGGGGGGGLVLLKTGGGDDEGDGGNGKGNGNDNDKEKGNGNGNSNSNGGSGNGNGNGGNGNGGSLNSRIIFSTIPNLIGVPYPISIYAGELYLAEADPALAAEGRAARGGLLVDYYVQRNYYTPYFFFRAGPSAVSTWAATARSRGQIGVAAKARALGQALFNYRRSRYDDNRAEVFLSTRGLAASSVGAYLYNNPIVDNKFLLQGPNVGP</sequence>
<feature type="compositionally biased region" description="Low complexity" evidence="1">
    <location>
        <begin position="421"/>
        <end position="430"/>
    </location>
</feature>
<organism evidence="2 3">
    <name type="scientific">Pleodorina starrii</name>
    <dbReference type="NCBI Taxonomy" id="330485"/>
    <lineage>
        <taxon>Eukaryota</taxon>
        <taxon>Viridiplantae</taxon>
        <taxon>Chlorophyta</taxon>
        <taxon>core chlorophytes</taxon>
        <taxon>Chlorophyceae</taxon>
        <taxon>CS clade</taxon>
        <taxon>Chlamydomonadales</taxon>
        <taxon>Volvocaceae</taxon>
        <taxon>Pleodorina</taxon>
    </lineage>
</organism>
<feature type="region of interest" description="Disordered" evidence="1">
    <location>
        <begin position="769"/>
        <end position="860"/>
    </location>
</feature>